<dbReference type="GO" id="GO:0003899">
    <property type="term" value="F:DNA-directed RNA polymerase activity"/>
    <property type="evidence" value="ECO:0007669"/>
    <property type="project" value="UniProtKB-UniRule"/>
</dbReference>
<dbReference type="InterPro" id="IPR011262">
    <property type="entry name" value="DNA-dir_RNA_pol_insert"/>
</dbReference>
<dbReference type="InterPro" id="IPR036643">
    <property type="entry name" value="RNApol_insert_sf"/>
</dbReference>
<evidence type="ECO:0000256" key="7">
    <source>
        <dbReference type="ARBA" id="ARBA00023163"/>
    </source>
</evidence>
<dbReference type="InterPro" id="IPR011773">
    <property type="entry name" value="DNA-dir_RpoA"/>
</dbReference>
<dbReference type="AlphaFoldDB" id="A0A377JPL8"/>
<dbReference type="EC" id="2.7.7.6" evidence="2 11"/>
<gene>
    <name evidence="11 13" type="primary">rpoA</name>
    <name evidence="13" type="ORF">NCTC12221_01152</name>
</gene>
<keyword evidence="4 11" id="KW-0240">DNA-directed RNA polymerase</keyword>
<dbReference type="SUPFAM" id="SSF56553">
    <property type="entry name" value="Insert subdomain of RNA polymerase alpha subunit"/>
    <property type="match status" value="1"/>
</dbReference>
<evidence type="ECO:0000313" key="13">
    <source>
        <dbReference type="EMBL" id="STP09706.1"/>
    </source>
</evidence>
<comment type="similarity">
    <text evidence="1 11">Belongs to the RNA polymerase alpha chain family.</text>
</comment>
<keyword evidence="5 11" id="KW-0808">Transferase</keyword>
<dbReference type="Pfam" id="PF01000">
    <property type="entry name" value="RNA_pol_A_bac"/>
    <property type="match status" value="1"/>
</dbReference>
<feature type="region of interest" description="Alpha N-terminal domain (alpha-NTD)" evidence="11">
    <location>
        <begin position="1"/>
        <end position="232"/>
    </location>
</feature>
<evidence type="ECO:0000259" key="12">
    <source>
        <dbReference type="SMART" id="SM00662"/>
    </source>
</evidence>
<dbReference type="Gene3D" id="2.170.120.12">
    <property type="entry name" value="DNA-directed RNA polymerase, insert domain"/>
    <property type="match status" value="1"/>
</dbReference>
<dbReference type="SMART" id="SM00662">
    <property type="entry name" value="RPOLD"/>
    <property type="match status" value="1"/>
</dbReference>
<sequence>MNMIKIEPYIPTDISIEEVSSNRIKISAYPFESGYAITLAHPLRRLLLSSSVGYAPTALKIQGVTHEFDSIRGIVEDVSHFISNLKNIRFLIKDETLDSVQVHYEFKGPMVLSANELANESVDVVNPEAYLATINDNASISFSLIVQKGIGYVPSESIRGKLAEDYIPLDAYFTPVKKAVYEIENVLVEDNPNYEKIIFDIETDGQIEPLTAFKEAISVMHKQMSIFGVDLSATPNGSKSIAEDSGELKTLMIKIDTLNLSARCFNCLDRSGLKYVGELVIMSENELKNIKNMGKKSYDEIAEKLEELGYPVGGEIADDILQLLNRKLAKIRNS</sequence>
<evidence type="ECO:0000256" key="10">
    <source>
        <dbReference type="ARBA" id="ARBA00048552"/>
    </source>
</evidence>
<dbReference type="CDD" id="cd06928">
    <property type="entry name" value="RNAP_alpha_NTD"/>
    <property type="match status" value="1"/>
</dbReference>
<dbReference type="Proteomes" id="UP000255335">
    <property type="component" value="Unassembled WGS sequence"/>
</dbReference>
<evidence type="ECO:0000313" key="14">
    <source>
        <dbReference type="Proteomes" id="UP000255335"/>
    </source>
</evidence>
<comment type="domain">
    <text evidence="11">The N-terminal domain is essential for RNAP assembly and basal transcription, whereas the C-terminal domain is involved in interaction with transcriptional regulators and with upstream promoter elements.</text>
</comment>
<evidence type="ECO:0000256" key="4">
    <source>
        <dbReference type="ARBA" id="ARBA00022478"/>
    </source>
</evidence>
<dbReference type="GO" id="GO:0005737">
    <property type="term" value="C:cytoplasm"/>
    <property type="evidence" value="ECO:0007669"/>
    <property type="project" value="UniProtKB-ARBA"/>
</dbReference>
<dbReference type="SUPFAM" id="SSF55257">
    <property type="entry name" value="RBP11-like subunits of RNA polymerase"/>
    <property type="match status" value="1"/>
</dbReference>
<evidence type="ECO:0000256" key="2">
    <source>
        <dbReference type="ARBA" id="ARBA00012418"/>
    </source>
</evidence>
<protein>
    <recommendedName>
        <fullName evidence="3 11">DNA-directed RNA polymerase subunit alpha</fullName>
        <shortName evidence="11">RNAP subunit alpha</shortName>
        <ecNumber evidence="2 11">2.7.7.6</ecNumber>
    </recommendedName>
    <alternativeName>
        <fullName evidence="9 11">RNA polymerase subunit alpha</fullName>
    </alternativeName>
    <alternativeName>
        <fullName evidence="8 11">Transcriptase subunit alpha</fullName>
    </alternativeName>
</protein>
<dbReference type="InterPro" id="IPR036603">
    <property type="entry name" value="RBP11-like"/>
</dbReference>
<reference evidence="13 14" key="1">
    <citation type="submission" date="2018-06" db="EMBL/GenBank/DDBJ databases">
        <authorList>
            <consortium name="Pathogen Informatics"/>
            <person name="Doyle S."/>
        </authorList>
    </citation>
    <scope>NUCLEOTIDE SEQUENCE [LARGE SCALE GENOMIC DNA]</scope>
    <source>
        <strain evidence="13 14">NCTC12221</strain>
    </source>
</reference>
<name>A0A377JPL8_9HELI</name>
<evidence type="ECO:0000256" key="6">
    <source>
        <dbReference type="ARBA" id="ARBA00022695"/>
    </source>
</evidence>
<feature type="domain" description="DNA-directed RNA polymerase RpoA/D/Rpb3-type" evidence="12">
    <location>
        <begin position="23"/>
        <end position="230"/>
    </location>
</feature>
<dbReference type="EMBL" id="UGHZ01000001">
    <property type="protein sequence ID" value="STP09706.1"/>
    <property type="molecule type" value="Genomic_DNA"/>
</dbReference>
<evidence type="ECO:0000256" key="3">
    <source>
        <dbReference type="ARBA" id="ARBA00015972"/>
    </source>
</evidence>
<evidence type="ECO:0000256" key="8">
    <source>
        <dbReference type="ARBA" id="ARBA00032524"/>
    </source>
</evidence>
<evidence type="ECO:0000256" key="9">
    <source>
        <dbReference type="ARBA" id="ARBA00033070"/>
    </source>
</evidence>
<dbReference type="GO" id="GO:0006351">
    <property type="term" value="P:DNA-templated transcription"/>
    <property type="evidence" value="ECO:0007669"/>
    <property type="project" value="UniProtKB-UniRule"/>
</dbReference>
<comment type="function">
    <text evidence="11">DNA-dependent RNA polymerase catalyzes the transcription of DNA into RNA using the four ribonucleoside triphosphates as substrates.</text>
</comment>
<dbReference type="HAMAP" id="MF_00059">
    <property type="entry name" value="RNApol_bact_RpoA"/>
    <property type="match status" value="1"/>
</dbReference>
<dbReference type="InterPro" id="IPR011263">
    <property type="entry name" value="DNA-dir_RNA_pol_RpoA/D/Rpb3"/>
</dbReference>
<organism evidence="13 14">
    <name type="scientific">Helicobacter cinaedi</name>
    <dbReference type="NCBI Taxonomy" id="213"/>
    <lineage>
        <taxon>Bacteria</taxon>
        <taxon>Pseudomonadati</taxon>
        <taxon>Campylobacterota</taxon>
        <taxon>Epsilonproteobacteria</taxon>
        <taxon>Campylobacterales</taxon>
        <taxon>Helicobacteraceae</taxon>
        <taxon>Helicobacter</taxon>
    </lineage>
</organism>
<evidence type="ECO:0000256" key="11">
    <source>
        <dbReference type="HAMAP-Rule" id="MF_00059"/>
    </source>
</evidence>
<accession>A0A377JPL8</accession>
<dbReference type="Gene3D" id="1.10.150.20">
    <property type="entry name" value="5' to 3' exonuclease, C-terminal subdomain"/>
    <property type="match status" value="1"/>
</dbReference>
<dbReference type="GO" id="GO:0003677">
    <property type="term" value="F:DNA binding"/>
    <property type="evidence" value="ECO:0007669"/>
    <property type="project" value="UniProtKB-UniRule"/>
</dbReference>
<dbReference type="GO" id="GO:0000428">
    <property type="term" value="C:DNA-directed RNA polymerase complex"/>
    <property type="evidence" value="ECO:0007669"/>
    <property type="project" value="UniProtKB-KW"/>
</dbReference>
<dbReference type="RefSeq" id="WP_115026345.1">
    <property type="nucleotide sequence ID" value="NZ_UGHZ01000001.1"/>
</dbReference>
<dbReference type="NCBIfam" id="NF003517">
    <property type="entry name" value="PRK05182.2-3"/>
    <property type="match status" value="1"/>
</dbReference>
<proteinExistence type="inferred from homology"/>
<comment type="catalytic activity">
    <reaction evidence="10 11">
        <text>RNA(n) + a ribonucleoside 5'-triphosphate = RNA(n+1) + diphosphate</text>
        <dbReference type="Rhea" id="RHEA:21248"/>
        <dbReference type="Rhea" id="RHEA-COMP:14527"/>
        <dbReference type="Rhea" id="RHEA-COMP:17342"/>
        <dbReference type="ChEBI" id="CHEBI:33019"/>
        <dbReference type="ChEBI" id="CHEBI:61557"/>
        <dbReference type="ChEBI" id="CHEBI:140395"/>
        <dbReference type="EC" id="2.7.7.6"/>
    </reaction>
</comment>
<feature type="region of interest" description="Alpha C-terminal domain (alpha-CTD)" evidence="11">
    <location>
        <begin position="248"/>
        <end position="334"/>
    </location>
</feature>
<keyword evidence="7 11" id="KW-0804">Transcription</keyword>
<dbReference type="GO" id="GO:0046983">
    <property type="term" value="F:protein dimerization activity"/>
    <property type="evidence" value="ECO:0007669"/>
    <property type="project" value="InterPro"/>
</dbReference>
<dbReference type="NCBIfam" id="NF003519">
    <property type="entry name" value="PRK05182.2-5"/>
    <property type="match status" value="1"/>
</dbReference>
<evidence type="ECO:0000256" key="1">
    <source>
        <dbReference type="ARBA" id="ARBA00007123"/>
    </source>
</evidence>
<dbReference type="Gene3D" id="3.30.1360.10">
    <property type="entry name" value="RNA polymerase, RBP11-like subunit"/>
    <property type="match status" value="1"/>
</dbReference>
<dbReference type="NCBIfam" id="TIGR02027">
    <property type="entry name" value="rpoA"/>
    <property type="match status" value="1"/>
</dbReference>
<dbReference type="Pfam" id="PF01193">
    <property type="entry name" value="RNA_pol_L"/>
    <property type="match status" value="1"/>
</dbReference>
<dbReference type="SUPFAM" id="SSF47789">
    <property type="entry name" value="C-terminal domain of RNA polymerase alpha subunit"/>
    <property type="match status" value="1"/>
</dbReference>
<keyword evidence="6 11" id="KW-0548">Nucleotidyltransferase</keyword>
<dbReference type="InterPro" id="IPR011260">
    <property type="entry name" value="RNAP_asu_C"/>
</dbReference>
<dbReference type="Pfam" id="PF03118">
    <property type="entry name" value="RNA_pol_A_CTD"/>
    <property type="match status" value="1"/>
</dbReference>
<comment type="subunit">
    <text evidence="11">Homodimer. The RNAP catalytic core consists of 2 alpha, 1 beta, 1 beta' and 1 omega subunit. When a sigma factor is associated with the core the holoenzyme is formed, which can initiate transcription.</text>
</comment>
<evidence type="ECO:0000256" key="5">
    <source>
        <dbReference type="ARBA" id="ARBA00022679"/>
    </source>
</evidence>